<keyword evidence="2" id="KW-1185">Reference proteome</keyword>
<comment type="caution">
    <text evidence="1">The sequence shown here is derived from an EMBL/GenBank/DDBJ whole genome shotgun (WGS) entry which is preliminary data.</text>
</comment>
<dbReference type="AlphaFoldDB" id="A0A6G4WBA4"/>
<accession>A0A6G4WBA4</accession>
<protein>
    <submittedName>
        <fullName evidence="1">Anti-sigma factor</fullName>
    </submittedName>
</protein>
<evidence type="ECO:0000313" key="1">
    <source>
        <dbReference type="EMBL" id="NGO51516.1"/>
    </source>
</evidence>
<name>A0A6G4WBA4_9HYPH</name>
<evidence type="ECO:0000313" key="2">
    <source>
        <dbReference type="Proteomes" id="UP001642900"/>
    </source>
</evidence>
<organism evidence="1 2">
    <name type="scientific">Allomesorhizobium camelthorni</name>
    <dbReference type="NCBI Taxonomy" id="475069"/>
    <lineage>
        <taxon>Bacteria</taxon>
        <taxon>Pseudomonadati</taxon>
        <taxon>Pseudomonadota</taxon>
        <taxon>Alphaproteobacteria</taxon>
        <taxon>Hyphomicrobiales</taxon>
        <taxon>Phyllobacteriaceae</taxon>
        <taxon>Allomesorhizobium</taxon>
    </lineage>
</organism>
<dbReference type="EMBL" id="JAAKZF010000009">
    <property type="protein sequence ID" value="NGO51516.1"/>
    <property type="molecule type" value="Genomic_DNA"/>
</dbReference>
<proteinExistence type="predicted"/>
<gene>
    <name evidence="1" type="ORF">G6N73_10030</name>
</gene>
<sequence>MAMSAGENMSRRDELEALLPFYLNGTLEGDDLEAVEEWLASDPEAAVALAEADAEFAGAVAANEALRPPADALSRFSKALEAEAVPARSQAGKSWLANVWERIAGLPAGLAWATAAAAVMLLVVQTALDTGRQGGDFEIAGEQGGVGAMPFAFVKFRPEAEMADISAFLMENGAAIAGGPTAGGVFRIAIPAKTAADYDRLVGLIAAQPFAETVSEGRKPSNGG</sequence>
<reference evidence="1 2" key="1">
    <citation type="submission" date="2020-02" db="EMBL/GenBank/DDBJ databases">
        <title>Genome sequence of strain CCNWXJ40-4.</title>
        <authorList>
            <person name="Gao J."/>
            <person name="Sun J."/>
        </authorList>
    </citation>
    <scope>NUCLEOTIDE SEQUENCE [LARGE SCALE GENOMIC DNA]</scope>
    <source>
        <strain evidence="1 2">CCNWXJ 40-4</strain>
    </source>
</reference>
<dbReference type="Proteomes" id="UP001642900">
    <property type="component" value="Unassembled WGS sequence"/>
</dbReference>